<feature type="region of interest" description="Disordered" evidence="1">
    <location>
        <begin position="64"/>
        <end position="91"/>
    </location>
</feature>
<evidence type="ECO:0000313" key="4">
    <source>
        <dbReference type="Proteomes" id="UP000189681"/>
    </source>
</evidence>
<dbReference type="AlphaFoldDB" id="A0A1V4AU25"/>
<comment type="caution">
    <text evidence="3">The sequence shown here is derived from an EMBL/GenBank/DDBJ whole genome shotgun (WGS) entry which is preliminary data.</text>
</comment>
<organism evidence="3 4">
    <name type="scientific">Candidatus Brocadia carolinensis</name>
    <dbReference type="NCBI Taxonomy" id="1004156"/>
    <lineage>
        <taxon>Bacteria</taxon>
        <taxon>Pseudomonadati</taxon>
        <taxon>Planctomycetota</taxon>
        <taxon>Candidatus Brocadiia</taxon>
        <taxon>Candidatus Brocadiales</taxon>
        <taxon>Candidatus Brocadiaceae</taxon>
        <taxon>Candidatus Brocadia</taxon>
    </lineage>
</organism>
<dbReference type="PANTHER" id="PTHR34404">
    <property type="entry name" value="REGULATORY PROTEIN, FMDB FAMILY"/>
    <property type="match status" value="1"/>
</dbReference>
<dbReference type="STRING" id="1004156.AYP45_08595"/>
<reference evidence="3 4" key="1">
    <citation type="journal article" date="2017" name="Water Res.">
        <title>Discovery and metagenomic analysis of an anammox bacterial enrichment related to Candidatus "Brocadia caroliniensis" in a full-scale glycerol-fed nitritation-denitritation separate centrate treatment process.</title>
        <authorList>
            <person name="Park H."/>
            <person name="Brotto A.C."/>
            <person name="van Loosdrecht M.C."/>
            <person name="Chandran K."/>
        </authorList>
    </citation>
    <scope>NUCLEOTIDE SEQUENCE [LARGE SCALE GENOMIC DNA]</scope>
    <source>
        <strain evidence="3">26THWARD</strain>
    </source>
</reference>
<dbReference type="PANTHER" id="PTHR34404:SF2">
    <property type="entry name" value="CONSERVED SERINE RICH PROTEIN"/>
    <property type="match status" value="1"/>
</dbReference>
<dbReference type="SMART" id="SM00834">
    <property type="entry name" value="CxxC_CXXC_SSSS"/>
    <property type="match status" value="1"/>
</dbReference>
<dbReference type="InterPro" id="IPR013429">
    <property type="entry name" value="Regulatory_FmdB_Zinc_ribbon"/>
</dbReference>
<evidence type="ECO:0000313" key="3">
    <source>
        <dbReference type="EMBL" id="OOP56531.1"/>
    </source>
</evidence>
<dbReference type="Proteomes" id="UP000189681">
    <property type="component" value="Unassembled WGS sequence"/>
</dbReference>
<protein>
    <submittedName>
        <fullName evidence="3">FmdB family transcriptional regulator</fullName>
    </submittedName>
</protein>
<feature type="domain" description="Putative regulatory protein FmdB zinc ribbon" evidence="2">
    <location>
        <begin position="1"/>
        <end position="42"/>
    </location>
</feature>
<name>A0A1V4AU25_9BACT</name>
<evidence type="ECO:0000259" key="2">
    <source>
        <dbReference type="SMART" id="SM00834"/>
    </source>
</evidence>
<gene>
    <name evidence="3" type="ORF">AYP45_08595</name>
</gene>
<dbReference type="EMBL" id="AYTS01000076">
    <property type="protein sequence ID" value="OOP56531.1"/>
    <property type="molecule type" value="Genomic_DNA"/>
</dbReference>
<proteinExistence type="predicted"/>
<accession>A0A1V4AU25</accession>
<evidence type="ECO:0000256" key="1">
    <source>
        <dbReference type="SAM" id="MobiDB-lite"/>
    </source>
</evidence>
<sequence length="91" mass="10282">MPTYDYRCNACSHSFELFQHIKENPIKKCPACGKLKAERVIGAGGAIIFKGSGFYQTDYRSEEYKSKAKKETEPVKTAKPEKSETKATEKK</sequence>
<dbReference type="NCBIfam" id="TIGR02605">
    <property type="entry name" value="CxxC_CxxC_SSSS"/>
    <property type="match status" value="1"/>
</dbReference>
<dbReference type="Pfam" id="PF09723">
    <property type="entry name" value="Zn_ribbon_8"/>
    <property type="match status" value="1"/>
</dbReference>